<protein>
    <submittedName>
        <fullName evidence="2">Predicted polyamine sensor NspS</fullName>
    </submittedName>
</protein>
<evidence type="ECO:0000256" key="1">
    <source>
        <dbReference type="ARBA" id="ARBA00022729"/>
    </source>
</evidence>
<gene>
    <name evidence="2" type="ORF">JCM19235_6524</name>
</gene>
<comment type="caution">
    <text evidence="2">The sequence shown here is derived from an EMBL/GenBank/DDBJ whole genome shotgun (WGS) entry which is preliminary data.</text>
</comment>
<dbReference type="EMBL" id="BBMR01000002">
    <property type="protein sequence ID" value="GAL17971.1"/>
    <property type="molecule type" value="Genomic_DNA"/>
</dbReference>
<dbReference type="AlphaFoldDB" id="A0A090RRU0"/>
<name>A0A090RRU0_9VIBR</name>
<dbReference type="PANTHER" id="PTHR30222">
    <property type="entry name" value="SPERMIDINE/PUTRESCINE-BINDING PERIPLASMIC PROTEIN"/>
    <property type="match status" value="1"/>
</dbReference>
<reference evidence="2 3" key="1">
    <citation type="submission" date="2014-09" db="EMBL/GenBank/DDBJ databases">
        <title>Vibrio maritimus JCM 19235. (C45) whole genome shotgun sequence.</title>
        <authorList>
            <person name="Sawabe T."/>
            <person name="Meirelles P."/>
            <person name="Nakanishi M."/>
            <person name="Sayaka M."/>
            <person name="Hattori M."/>
            <person name="Ohkuma M."/>
        </authorList>
    </citation>
    <scope>NUCLEOTIDE SEQUENCE [LARGE SCALE GENOMIC DNA]</scope>
    <source>
        <strain evidence="3">JCM19235</strain>
    </source>
</reference>
<dbReference type="PANTHER" id="PTHR30222:SF12">
    <property type="entry name" value="NORSPERMIDINE SENSOR"/>
    <property type="match status" value="1"/>
</dbReference>
<dbReference type="SUPFAM" id="SSF53850">
    <property type="entry name" value="Periplasmic binding protein-like II"/>
    <property type="match status" value="1"/>
</dbReference>
<sequence>MNLNPFSEDETALQSAHKMLQSQRSYLGTTDYILDEVAQPDKLKNIDIAFGFSGDHHALNIAESSINWAYVVPNEGTIVWLECLAVPTEGRFHEQTLLTLDYLTSPEVAALNAEESWFSTPNKGINTFLSQKYLNDPVINPDPTLIEKSYLYSPVSDQGLLIRQRIVEDLR</sequence>
<proteinExistence type="predicted"/>
<dbReference type="Gene3D" id="3.40.190.10">
    <property type="entry name" value="Periplasmic binding protein-like II"/>
    <property type="match status" value="2"/>
</dbReference>
<evidence type="ECO:0000313" key="2">
    <source>
        <dbReference type="EMBL" id="GAL17971.1"/>
    </source>
</evidence>
<dbReference type="STRING" id="990268.JCM19235_6524"/>
<keyword evidence="1" id="KW-0732">Signal</keyword>
<organism evidence="2 3">
    <name type="scientific">Vibrio maritimus</name>
    <dbReference type="NCBI Taxonomy" id="990268"/>
    <lineage>
        <taxon>Bacteria</taxon>
        <taxon>Pseudomonadati</taxon>
        <taxon>Pseudomonadota</taxon>
        <taxon>Gammaproteobacteria</taxon>
        <taxon>Vibrionales</taxon>
        <taxon>Vibrionaceae</taxon>
        <taxon>Vibrio</taxon>
    </lineage>
</organism>
<keyword evidence="3" id="KW-1185">Reference proteome</keyword>
<dbReference type="Pfam" id="PF13343">
    <property type="entry name" value="SBP_bac_6"/>
    <property type="match status" value="1"/>
</dbReference>
<accession>A0A090RRU0</accession>
<evidence type="ECO:0000313" key="3">
    <source>
        <dbReference type="Proteomes" id="UP000029228"/>
    </source>
</evidence>
<dbReference type="Proteomes" id="UP000029228">
    <property type="component" value="Unassembled WGS sequence"/>
</dbReference>